<organism evidence="9 10">
    <name type="scientific">Candida viswanathii</name>
    <dbReference type="NCBI Taxonomy" id="5486"/>
    <lineage>
        <taxon>Eukaryota</taxon>
        <taxon>Fungi</taxon>
        <taxon>Dikarya</taxon>
        <taxon>Ascomycota</taxon>
        <taxon>Saccharomycotina</taxon>
        <taxon>Pichiomycetes</taxon>
        <taxon>Debaryomycetaceae</taxon>
        <taxon>Candida/Lodderomyces clade</taxon>
        <taxon>Candida</taxon>
    </lineage>
</organism>
<evidence type="ECO:0000256" key="7">
    <source>
        <dbReference type="SAM" id="MobiDB-lite"/>
    </source>
</evidence>
<evidence type="ECO:0000259" key="8">
    <source>
        <dbReference type="Pfam" id="PF12231"/>
    </source>
</evidence>
<dbReference type="PANTHER" id="PTHR22928">
    <property type="entry name" value="TELOMERE-ASSOCIATED PROTEIN RIF1"/>
    <property type="match status" value="1"/>
</dbReference>
<protein>
    <submittedName>
        <fullName evidence="9">Telomere length regulator protein RIF1</fullName>
    </submittedName>
</protein>
<dbReference type="EMBL" id="QLNQ01000026">
    <property type="protein sequence ID" value="RCK60735.1"/>
    <property type="molecule type" value="Genomic_DNA"/>
</dbReference>
<feature type="compositionally biased region" description="Basic residues" evidence="7">
    <location>
        <begin position="18"/>
        <end position="32"/>
    </location>
</feature>
<feature type="region of interest" description="Disordered" evidence="7">
    <location>
        <begin position="1316"/>
        <end position="1335"/>
    </location>
</feature>
<accession>A0A367Y4B5</accession>
<dbReference type="OrthoDB" id="4070686at2759"/>
<proteinExistence type="predicted"/>
<evidence type="ECO:0000313" key="10">
    <source>
        <dbReference type="Proteomes" id="UP000253472"/>
    </source>
</evidence>
<dbReference type="CDD" id="cd14267">
    <property type="entry name" value="Rif1_CTD_C-II_like"/>
    <property type="match status" value="1"/>
</dbReference>
<feature type="domain" description="Telomere-associated protein Rif1 N-terminal" evidence="8">
    <location>
        <begin position="283"/>
        <end position="622"/>
    </location>
</feature>
<dbReference type="InterPro" id="IPR016024">
    <property type="entry name" value="ARM-type_fold"/>
</dbReference>
<comment type="subcellular location">
    <subcellularLocation>
        <location evidence="2">Chromosome</location>
        <location evidence="2">Telomere</location>
    </subcellularLocation>
    <subcellularLocation>
        <location evidence="1">Nucleus</location>
    </subcellularLocation>
</comment>
<feature type="compositionally biased region" description="Basic and acidic residues" evidence="7">
    <location>
        <begin position="1143"/>
        <end position="1156"/>
    </location>
</feature>
<dbReference type="GO" id="GO:0005634">
    <property type="term" value="C:nucleus"/>
    <property type="evidence" value="ECO:0007669"/>
    <property type="project" value="UniProtKB-SubCell"/>
</dbReference>
<name>A0A367Y4B5_9ASCO</name>
<evidence type="ECO:0000313" key="9">
    <source>
        <dbReference type="EMBL" id="RCK60735.1"/>
    </source>
</evidence>
<evidence type="ECO:0000256" key="5">
    <source>
        <dbReference type="ARBA" id="ARBA00023242"/>
    </source>
</evidence>
<keyword evidence="10" id="KW-1185">Reference proteome</keyword>
<evidence type="ECO:0000256" key="6">
    <source>
        <dbReference type="ARBA" id="ARBA00023306"/>
    </source>
</evidence>
<evidence type="ECO:0000256" key="3">
    <source>
        <dbReference type="ARBA" id="ARBA00022454"/>
    </source>
</evidence>
<keyword evidence="6" id="KW-0131">Cell cycle</keyword>
<feature type="region of interest" description="Disordered" evidence="7">
    <location>
        <begin position="1"/>
        <end position="91"/>
    </location>
</feature>
<evidence type="ECO:0000256" key="4">
    <source>
        <dbReference type="ARBA" id="ARBA00022895"/>
    </source>
</evidence>
<keyword evidence="3" id="KW-0158">Chromosome</keyword>
<gene>
    <name evidence="9" type="primary">RIF1_1</name>
    <name evidence="9" type="ORF">Cantr_08521</name>
</gene>
<feature type="compositionally biased region" description="Low complexity" evidence="7">
    <location>
        <begin position="77"/>
        <end position="88"/>
    </location>
</feature>
<sequence length="1435" mass="162790">MAVTRTKGMKESRAPLLTKKKVTRRRSSRKKKDASTKALPALQAPEEDDTTADSIREDSDLLNSSPIKKINRESNNTTPTKDLLSSSPSKKKKSVAFSDDLISDIPSTPDESQNSGRSILKACNLNLYTGLVDPNNTSLWEKDKTTERQSYGPQNPNFWLQGTIVQLPANSPDLYYLIEGCIKVLDDDMFDKRFEVYATLNSIYKSNTPANVANLFGCAYGEGLAASPSKHAKRSPSSQRVSSPTKKQIENLCTALLSGQIFRDIEETEKALFDAELNKENRSLSRSDPFRLRLINQALRLLSFFMLDQELNKLIPIKIIDWAYRHACTVLTNPKVSKAILSSYLVIIKDCKLGPKRRKALFDSGDLPEKMLFSLINMKRFPSSSLVSEQFICFKNFVNLFPSIMAKNVHHWFGMLLLNICEIGSPFYLKCFTIGVHCLLEVTKSFLDNRNVMVYVRRFLSSPVPLDTKSMISTDSIELDSQLFSSQGTKVVEVVLTKLQELICESQFRAAMDIWVALTVLVGNAGSSFDKWEHLNKWLQITKHCFNSQDPDARVLALSCWKAVCFNLCRNDVEEIRKVLDPIMGTQNAKDKQALINTAMKPKVKLFTYLFHSFNAAEMDDEIINTMHNLFVAILYSAINPLVIRQRTKYLHILWDKVFQFVFVNFYFKKTSSNARMNQLGLKVLMRLLKPASPINEKNFSEVRCLSNEPVSVTELNSLPSRWIHDKFDRIMQNMILVFQLDNLLVDDKVGFFTAFLAGIKSVTRNESSISATTYDIIDNIPIVLHQLFKKNTLNHDLTIKLIVNLHDTFTSSLLIRRANENDENDTNYNLYLPILANCSKTLSKEQSLEVFNLIIQSLSQKKILIFIADYLKQRNVTDEIRNVFIDIMNKRAVDVSKQELILYGEICQYLDSGFDVFVKRVIQSVVVISDPEDMRNSFEYLNIESWNIAIMVFFLVLVKNAPNKCVHQFTIELLRKVLHTNFVPMLEFLTCQDFDVELLPLLDQVFLTAMEFVGEPLFKVCLILKEYLARKIKEDENHRLADKLLMGCYTDLGMDVAHLVDDDCSKFPEFSAALEDRGLCVFDGMILKKSEVETPEDSQKPVDSVDVQDSQFAIDSAKSAELISMSKSLDFLGTQVVKEEEIKVDESSSEEHVAEEKEEDTQEQEEVPVVESDESIGPAEEKEEYVGELTTVADLVPTAELAEDSKPETDAPVEEEKESVSEGDEEFPSMIQRAFELTQIQRPILSPIEDSPTREPRVVPEESLRILVLQLVDADTPTSDASAKKRKAEDEIEGLGSPKRPKVDEPEAVLLVTETADQAKSEESAKEAEEIEDDADVTKVIEQIEPETHDDEELVQIEPVLTQEDKEATPEVELLEAKDAPLTCPAEVTQYSPLQLSEMLDSLSDEQLSSMTNEEKYNMETKLLNLMVRLRGIR</sequence>
<dbReference type="Pfam" id="PF12231">
    <property type="entry name" value="Rif1_N"/>
    <property type="match status" value="1"/>
</dbReference>
<dbReference type="PANTHER" id="PTHR22928:SF3">
    <property type="entry name" value="TELOMERE-ASSOCIATED PROTEIN RIF1"/>
    <property type="match status" value="1"/>
</dbReference>
<keyword evidence="4" id="KW-0779">Telomere</keyword>
<dbReference type="SUPFAM" id="SSF48371">
    <property type="entry name" value="ARM repeat"/>
    <property type="match status" value="1"/>
</dbReference>
<dbReference type="STRING" id="5486.A0A367Y4B5"/>
<dbReference type="GO" id="GO:0140445">
    <property type="term" value="C:chromosome, telomeric repeat region"/>
    <property type="evidence" value="ECO:0007669"/>
    <property type="project" value="TreeGrafter"/>
</dbReference>
<evidence type="ECO:0000256" key="1">
    <source>
        <dbReference type="ARBA" id="ARBA00004123"/>
    </source>
</evidence>
<comment type="caution">
    <text evidence="9">The sequence shown here is derived from an EMBL/GenBank/DDBJ whole genome shotgun (WGS) entry which is preliminary data.</text>
</comment>
<feature type="compositionally biased region" description="Acidic residues" evidence="7">
    <location>
        <begin position="1212"/>
        <end position="1228"/>
    </location>
</feature>
<dbReference type="InterPro" id="IPR022031">
    <property type="entry name" value="Rif1_N"/>
</dbReference>
<feature type="compositionally biased region" description="Acidic residues" evidence="7">
    <location>
        <begin position="1157"/>
        <end position="1175"/>
    </location>
</feature>
<evidence type="ECO:0000256" key="2">
    <source>
        <dbReference type="ARBA" id="ARBA00004574"/>
    </source>
</evidence>
<feature type="compositionally biased region" description="Basic and acidic residues" evidence="7">
    <location>
        <begin position="1318"/>
        <end position="1329"/>
    </location>
</feature>
<dbReference type="GO" id="GO:0000723">
    <property type="term" value="P:telomere maintenance"/>
    <property type="evidence" value="ECO:0007669"/>
    <property type="project" value="TreeGrafter"/>
</dbReference>
<feature type="region of interest" description="Disordered" evidence="7">
    <location>
        <begin position="1276"/>
        <end position="1307"/>
    </location>
</feature>
<feature type="region of interest" description="Disordered" evidence="7">
    <location>
        <begin position="1143"/>
        <end position="1228"/>
    </location>
</feature>
<reference evidence="9 10" key="1">
    <citation type="submission" date="2018-06" db="EMBL/GenBank/DDBJ databases">
        <title>Whole genome sequencing of Candida tropicalis (genome annotated by CSBL at Korea University).</title>
        <authorList>
            <person name="Ahn J."/>
        </authorList>
    </citation>
    <scope>NUCLEOTIDE SEQUENCE [LARGE SCALE GENOMIC DNA]</scope>
    <source>
        <strain evidence="9 10">ATCC 20962</strain>
    </source>
</reference>
<dbReference type="Proteomes" id="UP000253472">
    <property type="component" value="Unassembled WGS sequence"/>
</dbReference>
<keyword evidence="5" id="KW-0539">Nucleus</keyword>